<keyword evidence="4" id="KW-1185">Reference proteome</keyword>
<name>A0A2I0MMZ7_COLLI</name>
<feature type="region of interest" description="Disordered" evidence="1">
    <location>
        <begin position="173"/>
        <end position="213"/>
    </location>
</feature>
<gene>
    <name evidence="3" type="primary">DTHD1</name>
    <name evidence="3" type="ORF">A306_00003456</name>
</gene>
<feature type="compositionally biased region" description="Polar residues" evidence="1">
    <location>
        <begin position="279"/>
        <end position="300"/>
    </location>
</feature>
<dbReference type="Gene3D" id="2.60.220.30">
    <property type="match status" value="1"/>
</dbReference>
<feature type="compositionally biased region" description="Basic and acidic residues" evidence="1">
    <location>
        <begin position="243"/>
        <end position="278"/>
    </location>
</feature>
<dbReference type="PANTHER" id="PTHR28336">
    <property type="entry name" value="BA1-643"/>
    <property type="match status" value="1"/>
</dbReference>
<organism evidence="3 4">
    <name type="scientific">Columba livia</name>
    <name type="common">Rock dove</name>
    <dbReference type="NCBI Taxonomy" id="8932"/>
    <lineage>
        <taxon>Eukaryota</taxon>
        <taxon>Metazoa</taxon>
        <taxon>Chordata</taxon>
        <taxon>Craniata</taxon>
        <taxon>Vertebrata</taxon>
        <taxon>Euteleostomi</taxon>
        <taxon>Archelosauria</taxon>
        <taxon>Archosauria</taxon>
        <taxon>Dinosauria</taxon>
        <taxon>Saurischia</taxon>
        <taxon>Theropoda</taxon>
        <taxon>Coelurosauria</taxon>
        <taxon>Aves</taxon>
        <taxon>Neognathae</taxon>
        <taxon>Neoaves</taxon>
        <taxon>Columbimorphae</taxon>
        <taxon>Columbiformes</taxon>
        <taxon>Columbidae</taxon>
        <taxon>Columba</taxon>
    </lineage>
</organism>
<dbReference type="AlphaFoldDB" id="A0A2I0MMZ7"/>
<dbReference type="SUPFAM" id="SSF47986">
    <property type="entry name" value="DEATH domain"/>
    <property type="match status" value="1"/>
</dbReference>
<feature type="compositionally biased region" description="Polar residues" evidence="1">
    <location>
        <begin position="189"/>
        <end position="213"/>
    </location>
</feature>
<feature type="region of interest" description="Disordered" evidence="1">
    <location>
        <begin position="235"/>
        <end position="300"/>
    </location>
</feature>
<evidence type="ECO:0000313" key="3">
    <source>
        <dbReference type="EMBL" id="PKK31053.1"/>
    </source>
</evidence>
<dbReference type="InterPro" id="IPR000488">
    <property type="entry name" value="Death_dom"/>
</dbReference>
<dbReference type="CDD" id="cd08779">
    <property type="entry name" value="Death_PIDD"/>
    <property type="match status" value="1"/>
</dbReference>
<sequence length="992" mass="112991">MVSNDLLHLMLACNENSSLVVTVKYEFTIKIDFIEMAEGKITPAGKSGQLLEKIWHLNLLVRDALLKSDLENEGIADYVLRLSSLTKELSGSLRQQLQNVMESIQDTCHLLSTLHNKHKELTTSPEHNAIIDCLQKVKNYWINTVSHLQEAENKLYVASCRQDDDSLIQTAQNASRETDTCHPEGEATESVQGSSSSCQQPLRTPSPNKMESQNVYQFQPTETESAEKDIVSSLAEGVSAQKQDVRRESLMKKENGEHRLLTNPVTEKKDCNRKDKPHGSSSVTEKSPEQAFQSGFTSSGKGVLSGTLKDIYDRTVTNNFEQVKKAVVKEFSKVVESEEHGRTMEDSKMETHNETCRKDLLTFTSAAQRYDLTPVYPSVNDSEVQKPRHWRNEELLVEDSGKNEVACFIKAPASALENLKCKIINDTSSLVVDDSEELVSNVISIECSDYETTIPFPINIAIPFTSHFRGNYREIMVKVTDVNFQSNYLTPISLEGYQGNHKETFAEVKVYQLGVFSVLSCLKKETFTVPKVGLSQKLSMDSRISFYYHPGTFNSPAPMQLKVQPIEPSLVSTLKARHDMYHSVVSTSALIYVQHPSAQPFNNSVTITLPCPPNPEKKRQGDETEHTRAIGATVKRVAMAYHPWAVSASVRKYGENISDTLKLLGHRNKEEGWKLFDDVIIQNAQNGLVSFELNEHLESFVVIRLSFLLENTYLLLFAQALEEAVCSTMANVILYRKRENPYKIVVLLSASKELTWELQNLHEEGYFGPPEPTQQFSLREGEQIHFRFRGNIFASENGKDFAKVYRLIFHSQRKPRLELQIKEVDEYGNHSSPHYKGTAVFYKITRDMITKKWEQPLLCGEYQHQSPLCKLALTLPKREKMINRPRSTKRISSDSSEALWDNLLYWLAEELAEDNTSLLALCLPVRRSVFQLVKLKCPDNLTHQIYELLCCWKRTLPRSANKQQLLSRYLRKSGRSDLSEELQFKWQNKVFT</sequence>
<evidence type="ECO:0000313" key="4">
    <source>
        <dbReference type="Proteomes" id="UP000053872"/>
    </source>
</evidence>
<dbReference type="PANTHER" id="PTHR28336:SF4">
    <property type="entry name" value="DEATH DOMAIN-CONTAINING PROTEIN 1"/>
    <property type="match status" value="1"/>
</dbReference>
<protein>
    <submittedName>
        <fullName evidence="3">Death domain containing 1</fullName>
    </submittedName>
</protein>
<reference evidence="3 4" key="1">
    <citation type="journal article" date="2013" name="Science">
        <title>Genomic diversity and evolution of the head crest in the rock pigeon.</title>
        <authorList>
            <person name="Shapiro M.D."/>
            <person name="Kronenberg Z."/>
            <person name="Li C."/>
            <person name="Domyan E.T."/>
            <person name="Pan H."/>
            <person name="Campbell M."/>
            <person name="Tan H."/>
            <person name="Huff C.D."/>
            <person name="Hu H."/>
            <person name="Vickrey A.I."/>
            <person name="Nielsen S.C."/>
            <person name="Stringham S.A."/>
            <person name="Hu H."/>
            <person name="Willerslev E."/>
            <person name="Gilbert M.T."/>
            <person name="Yandell M."/>
            <person name="Zhang G."/>
            <person name="Wang J."/>
        </authorList>
    </citation>
    <scope>NUCLEOTIDE SEQUENCE [LARGE SCALE GENOMIC DNA]</scope>
    <source>
        <tissue evidence="3">Blood</tissue>
    </source>
</reference>
<dbReference type="InterPro" id="IPR011029">
    <property type="entry name" value="DEATH-like_dom_sf"/>
</dbReference>
<dbReference type="Gene3D" id="1.10.533.10">
    <property type="entry name" value="Death Domain, Fas"/>
    <property type="match status" value="1"/>
</dbReference>
<dbReference type="GO" id="GO:0007165">
    <property type="term" value="P:signal transduction"/>
    <property type="evidence" value="ECO:0007669"/>
    <property type="project" value="InterPro"/>
</dbReference>
<evidence type="ECO:0000256" key="1">
    <source>
        <dbReference type="SAM" id="MobiDB-lite"/>
    </source>
</evidence>
<dbReference type="EMBL" id="AKCR02000006">
    <property type="protein sequence ID" value="PKK31053.1"/>
    <property type="molecule type" value="Genomic_DNA"/>
</dbReference>
<dbReference type="InParanoid" id="A0A2I0MMZ7"/>
<proteinExistence type="predicted"/>
<feature type="domain" description="Death" evidence="2">
    <location>
        <begin position="904"/>
        <end position="984"/>
    </location>
</feature>
<dbReference type="Proteomes" id="UP000053872">
    <property type="component" value="Unassembled WGS sequence"/>
</dbReference>
<comment type="caution">
    <text evidence="3">The sequence shown here is derived from an EMBL/GenBank/DDBJ whole genome shotgun (WGS) entry which is preliminary data.</text>
</comment>
<feature type="region of interest" description="Disordered" evidence="1">
    <location>
        <begin position="605"/>
        <end position="626"/>
    </location>
</feature>
<dbReference type="Pfam" id="PF00531">
    <property type="entry name" value="Death"/>
    <property type="match status" value="1"/>
</dbReference>
<evidence type="ECO:0000259" key="2">
    <source>
        <dbReference type="Pfam" id="PF00531"/>
    </source>
</evidence>
<feature type="compositionally biased region" description="Basic and acidic residues" evidence="1">
    <location>
        <begin position="615"/>
        <end position="626"/>
    </location>
</feature>
<feature type="compositionally biased region" description="Basic and acidic residues" evidence="1">
    <location>
        <begin position="176"/>
        <end position="185"/>
    </location>
</feature>
<accession>A0A2I0MMZ7</accession>